<evidence type="ECO:0000256" key="2">
    <source>
        <dbReference type="ARBA" id="ARBA00023242"/>
    </source>
</evidence>
<name>A0A9P8YGA2_9PEZI</name>
<dbReference type="PANTHER" id="PTHR31001:SF40">
    <property type="entry name" value="ZN(II)2CYS6 TRANSCRIPTION FACTOR (EUROFUNG)"/>
    <property type="match status" value="1"/>
</dbReference>
<evidence type="ECO:0000256" key="3">
    <source>
        <dbReference type="SAM" id="MobiDB-lite"/>
    </source>
</evidence>
<comment type="subcellular location">
    <subcellularLocation>
        <location evidence="1">Nucleus</location>
    </subcellularLocation>
</comment>
<dbReference type="RefSeq" id="XP_046017498.1">
    <property type="nucleotide sequence ID" value="XM_046152958.1"/>
</dbReference>
<keyword evidence="2" id="KW-0539">Nucleus</keyword>
<accession>A0A9P8YGA2</accession>
<evidence type="ECO:0000256" key="1">
    <source>
        <dbReference type="ARBA" id="ARBA00004123"/>
    </source>
</evidence>
<keyword evidence="5" id="KW-1185">Reference proteome</keyword>
<dbReference type="OrthoDB" id="4898680at2759"/>
<evidence type="ECO:0000313" key="4">
    <source>
        <dbReference type="EMBL" id="KAH7038377.1"/>
    </source>
</evidence>
<sequence length="477" mass="53547">MGLHGPDEADSAQRVPFFLSELRKRAFATSYAQEVGLATFLGRPPRLSYRHCRFTPASGLTNEEILLPAEQRRELLTRLDPHGFRLDGVMNEQAFRKIWWTLSPRREDILELSLCQFGPDEILRRAAEIERHMEELWTILPESMRSARHGPVGYDRISPFERLLHDLCRQAFRSNTLLLQRVIFQQVPGMSSDSLVRNAYHFLDDMLKSAQRPEMATTYRVDALSQLVFHGMRCAAILAVELLRREQLASSGSNGSGNSGNNNNNNNQDPAFSRGRTIRLLSVFVAQLSNVEEGEMWYHNCEQGTGLISRILDKVLDPQPAQQQQQQQQPQQPGAPTEASSASWTAAAEQQESDMQGQRDAAAAGSTAQLPNTAATVPGTLHPYPDMPHLTCERDGTSVLPRQPELAGNTMQSQQAPQQNVNDPQQQQQQQQYNNFNMADVGVDPASSEWAFDFSLDVPLLGNDADLMQWFEAQSAY</sequence>
<feature type="compositionally biased region" description="Polar residues" evidence="3">
    <location>
        <begin position="366"/>
        <end position="375"/>
    </location>
</feature>
<reference evidence="4" key="1">
    <citation type="journal article" date="2021" name="Nat. Commun.">
        <title>Genetic determinants of endophytism in the Arabidopsis root mycobiome.</title>
        <authorList>
            <person name="Mesny F."/>
            <person name="Miyauchi S."/>
            <person name="Thiergart T."/>
            <person name="Pickel B."/>
            <person name="Atanasova L."/>
            <person name="Karlsson M."/>
            <person name="Huettel B."/>
            <person name="Barry K.W."/>
            <person name="Haridas S."/>
            <person name="Chen C."/>
            <person name="Bauer D."/>
            <person name="Andreopoulos W."/>
            <person name="Pangilinan J."/>
            <person name="LaButti K."/>
            <person name="Riley R."/>
            <person name="Lipzen A."/>
            <person name="Clum A."/>
            <person name="Drula E."/>
            <person name="Henrissat B."/>
            <person name="Kohler A."/>
            <person name="Grigoriev I.V."/>
            <person name="Martin F.M."/>
            <person name="Hacquard S."/>
        </authorList>
    </citation>
    <scope>NUCLEOTIDE SEQUENCE</scope>
    <source>
        <strain evidence="4">MPI-CAGE-CH-0230</strain>
    </source>
</reference>
<feature type="region of interest" description="Disordered" evidence="3">
    <location>
        <begin position="250"/>
        <end position="272"/>
    </location>
</feature>
<protein>
    <recommendedName>
        <fullName evidence="6">Transcription factor domain-containing protein</fullName>
    </recommendedName>
</protein>
<dbReference type="GO" id="GO:0005634">
    <property type="term" value="C:nucleus"/>
    <property type="evidence" value="ECO:0007669"/>
    <property type="project" value="UniProtKB-SubCell"/>
</dbReference>
<dbReference type="InterPro" id="IPR050613">
    <property type="entry name" value="Sec_Metabolite_Reg"/>
</dbReference>
<dbReference type="EMBL" id="JAGTJQ010000002">
    <property type="protein sequence ID" value="KAH7038377.1"/>
    <property type="molecule type" value="Genomic_DNA"/>
</dbReference>
<proteinExistence type="predicted"/>
<feature type="compositionally biased region" description="Low complexity" evidence="3">
    <location>
        <begin position="318"/>
        <end position="350"/>
    </location>
</feature>
<dbReference type="AlphaFoldDB" id="A0A9P8YGA2"/>
<organism evidence="4 5">
    <name type="scientific">Microdochium trichocladiopsis</name>
    <dbReference type="NCBI Taxonomy" id="1682393"/>
    <lineage>
        <taxon>Eukaryota</taxon>
        <taxon>Fungi</taxon>
        <taxon>Dikarya</taxon>
        <taxon>Ascomycota</taxon>
        <taxon>Pezizomycotina</taxon>
        <taxon>Sordariomycetes</taxon>
        <taxon>Xylariomycetidae</taxon>
        <taxon>Xylariales</taxon>
        <taxon>Microdochiaceae</taxon>
        <taxon>Microdochium</taxon>
    </lineage>
</organism>
<comment type="caution">
    <text evidence="4">The sequence shown here is derived from an EMBL/GenBank/DDBJ whole genome shotgun (WGS) entry which is preliminary data.</text>
</comment>
<dbReference type="PANTHER" id="PTHR31001">
    <property type="entry name" value="UNCHARACTERIZED TRANSCRIPTIONAL REGULATORY PROTEIN"/>
    <property type="match status" value="1"/>
</dbReference>
<gene>
    <name evidence="4" type="ORF">B0I36DRAFT_316071</name>
</gene>
<dbReference type="CDD" id="cd12148">
    <property type="entry name" value="fungal_TF_MHR"/>
    <property type="match status" value="1"/>
</dbReference>
<evidence type="ECO:0000313" key="5">
    <source>
        <dbReference type="Proteomes" id="UP000756346"/>
    </source>
</evidence>
<feature type="region of interest" description="Disordered" evidence="3">
    <location>
        <begin position="318"/>
        <end position="430"/>
    </location>
</feature>
<feature type="compositionally biased region" description="Low complexity" evidence="3">
    <location>
        <begin position="414"/>
        <end position="430"/>
    </location>
</feature>
<dbReference type="Proteomes" id="UP000756346">
    <property type="component" value="Unassembled WGS sequence"/>
</dbReference>
<evidence type="ECO:0008006" key="6">
    <source>
        <dbReference type="Google" id="ProtNLM"/>
    </source>
</evidence>
<dbReference type="GeneID" id="70182504"/>